<comment type="similarity">
    <text evidence="2 11">Belongs to the mitochondrial carrier (TC 2.A.29) family.</text>
</comment>
<dbReference type="GO" id="GO:0022857">
    <property type="term" value="F:transmembrane transporter activity"/>
    <property type="evidence" value="ECO:0007669"/>
    <property type="project" value="TreeGrafter"/>
</dbReference>
<evidence type="ECO:0000256" key="12">
    <source>
        <dbReference type="SAM" id="Phobius"/>
    </source>
</evidence>
<keyword evidence="9 10" id="KW-0472">Membrane</keyword>
<dbReference type="EMBL" id="JAPZBQ010000002">
    <property type="protein sequence ID" value="KAJ5344556.1"/>
    <property type="molecule type" value="Genomic_DNA"/>
</dbReference>
<evidence type="ECO:0000256" key="10">
    <source>
        <dbReference type="PROSITE-ProRule" id="PRU00282"/>
    </source>
</evidence>
<evidence type="ECO:0000256" key="8">
    <source>
        <dbReference type="ARBA" id="ARBA00023128"/>
    </source>
</evidence>
<evidence type="ECO:0000256" key="2">
    <source>
        <dbReference type="ARBA" id="ARBA00006375"/>
    </source>
</evidence>
<feature type="repeat" description="Solcar" evidence="10">
    <location>
        <begin position="210"/>
        <end position="309"/>
    </location>
</feature>
<dbReference type="InterPro" id="IPR018108">
    <property type="entry name" value="MCP_transmembrane"/>
</dbReference>
<comment type="subcellular location">
    <subcellularLocation>
        <location evidence="1">Mitochondrion membrane</location>
        <topology evidence="1">Multi-pass membrane protein</topology>
    </subcellularLocation>
</comment>
<evidence type="ECO:0000256" key="6">
    <source>
        <dbReference type="ARBA" id="ARBA00022792"/>
    </source>
</evidence>
<dbReference type="AlphaFoldDB" id="A0A9W9QRT6"/>
<comment type="caution">
    <text evidence="13">The sequence shown here is derived from an EMBL/GenBank/DDBJ whole genome shotgun (WGS) entry which is preliminary data.</text>
</comment>
<evidence type="ECO:0000256" key="5">
    <source>
        <dbReference type="ARBA" id="ARBA00022737"/>
    </source>
</evidence>
<proteinExistence type="inferred from homology"/>
<evidence type="ECO:0000256" key="11">
    <source>
        <dbReference type="RuleBase" id="RU000488"/>
    </source>
</evidence>
<evidence type="ECO:0000256" key="4">
    <source>
        <dbReference type="ARBA" id="ARBA00022692"/>
    </source>
</evidence>
<keyword evidence="5" id="KW-0677">Repeat</keyword>
<evidence type="ECO:0000256" key="9">
    <source>
        <dbReference type="ARBA" id="ARBA00023136"/>
    </source>
</evidence>
<dbReference type="SUPFAM" id="SSF103506">
    <property type="entry name" value="Mitochondrial carrier"/>
    <property type="match status" value="1"/>
</dbReference>
<dbReference type="PANTHER" id="PTHR45624:SF10">
    <property type="entry name" value="SLC (SOLUTE CARRIER) HOMOLOG"/>
    <property type="match status" value="1"/>
</dbReference>
<keyword evidence="3 11" id="KW-0813">Transport</keyword>
<protein>
    <submittedName>
        <fullName evidence="13">Mitochondrial carrier protein</fullName>
    </submittedName>
</protein>
<keyword evidence="8" id="KW-0496">Mitochondrion</keyword>
<dbReference type="InterPro" id="IPR050567">
    <property type="entry name" value="Mitochondrial_Carrier"/>
</dbReference>
<dbReference type="PANTHER" id="PTHR45624">
    <property type="entry name" value="MITOCHONDRIAL BASIC AMINO ACIDS TRANSPORTER-RELATED"/>
    <property type="match status" value="1"/>
</dbReference>
<dbReference type="Pfam" id="PF00153">
    <property type="entry name" value="Mito_carr"/>
    <property type="match status" value="3"/>
</dbReference>
<keyword evidence="4 10" id="KW-0812">Transmembrane</keyword>
<dbReference type="Gene3D" id="1.50.40.10">
    <property type="entry name" value="Mitochondrial carrier domain"/>
    <property type="match status" value="1"/>
</dbReference>
<reference evidence="13" key="2">
    <citation type="journal article" date="2023" name="IMA Fungus">
        <title>Comparative genomic study of the Penicillium genus elucidates a diverse pangenome and 15 lateral gene transfer events.</title>
        <authorList>
            <person name="Petersen C."/>
            <person name="Sorensen T."/>
            <person name="Nielsen M.R."/>
            <person name="Sondergaard T.E."/>
            <person name="Sorensen J.L."/>
            <person name="Fitzpatrick D.A."/>
            <person name="Frisvad J.C."/>
            <person name="Nielsen K.L."/>
        </authorList>
    </citation>
    <scope>NUCLEOTIDE SEQUENCE</scope>
    <source>
        <strain evidence="13">IBT 35673</strain>
    </source>
</reference>
<feature type="repeat" description="Solcar" evidence="10">
    <location>
        <begin position="116"/>
        <end position="200"/>
    </location>
</feature>
<dbReference type="GO" id="GO:0031966">
    <property type="term" value="C:mitochondrial membrane"/>
    <property type="evidence" value="ECO:0007669"/>
    <property type="project" value="UniProtKB-SubCell"/>
</dbReference>
<name>A0A9W9QRT6_PENBR</name>
<evidence type="ECO:0000256" key="1">
    <source>
        <dbReference type="ARBA" id="ARBA00004225"/>
    </source>
</evidence>
<evidence type="ECO:0000313" key="13">
    <source>
        <dbReference type="EMBL" id="KAJ5344556.1"/>
    </source>
</evidence>
<sequence length="326" mass="35407">MAADFWAGYLSGAIGIIIGNPLDVIKVRLQAGNVHADTSSSNLSRWERAGSLVRGQSPLILNAVGLYRNNLLIVAIGAAAPILGYGALNAILFVAYNRSLKALDGSISDPTNPVGASAYNIWLAGAAGGLASWTISSPTELIKCRAQLDRRPEVSSWAVAKDIFRTRGWRGLYYGGGITSARDAIGYGFYFWSYELCKRFMTSDDEGQYQAAVNILLCGGIAGVVTWGSVFPLDMIKTRLQAQTLGHSRGTEGQSLLQQRQTLNSFQIAKETYRAEGIKAFYRGLGVCSVRAFIVNAVQWAAYEWLMKSFSQWGTQVKLQEPTVGL</sequence>
<accession>A0A9W9QRT6</accession>
<gene>
    <name evidence="13" type="ORF">N7452_002560</name>
</gene>
<feature type="transmembrane region" description="Helical" evidence="12">
    <location>
        <begin position="171"/>
        <end position="192"/>
    </location>
</feature>
<evidence type="ECO:0000313" key="14">
    <source>
        <dbReference type="Proteomes" id="UP001147695"/>
    </source>
</evidence>
<dbReference type="PROSITE" id="PS50920">
    <property type="entry name" value="SOLCAR"/>
    <property type="match status" value="2"/>
</dbReference>
<reference evidence="13" key="1">
    <citation type="submission" date="2022-12" db="EMBL/GenBank/DDBJ databases">
        <authorList>
            <person name="Petersen C."/>
        </authorList>
    </citation>
    <scope>NUCLEOTIDE SEQUENCE</scope>
    <source>
        <strain evidence="13">IBT 35673</strain>
    </source>
</reference>
<dbReference type="InterPro" id="IPR023395">
    <property type="entry name" value="MCP_dom_sf"/>
</dbReference>
<dbReference type="Proteomes" id="UP001147695">
    <property type="component" value="Unassembled WGS sequence"/>
</dbReference>
<keyword evidence="7 12" id="KW-1133">Transmembrane helix</keyword>
<organism evidence="13 14">
    <name type="scientific">Penicillium brevicompactum</name>
    <dbReference type="NCBI Taxonomy" id="5074"/>
    <lineage>
        <taxon>Eukaryota</taxon>
        <taxon>Fungi</taxon>
        <taxon>Dikarya</taxon>
        <taxon>Ascomycota</taxon>
        <taxon>Pezizomycotina</taxon>
        <taxon>Eurotiomycetes</taxon>
        <taxon>Eurotiomycetidae</taxon>
        <taxon>Eurotiales</taxon>
        <taxon>Aspergillaceae</taxon>
        <taxon>Penicillium</taxon>
    </lineage>
</organism>
<evidence type="ECO:0000256" key="3">
    <source>
        <dbReference type="ARBA" id="ARBA00022448"/>
    </source>
</evidence>
<evidence type="ECO:0000256" key="7">
    <source>
        <dbReference type="ARBA" id="ARBA00022989"/>
    </source>
</evidence>
<feature type="transmembrane region" description="Helical" evidence="12">
    <location>
        <begin position="212"/>
        <end position="233"/>
    </location>
</feature>
<feature type="transmembrane region" description="Helical" evidence="12">
    <location>
        <begin position="116"/>
        <end position="135"/>
    </location>
</feature>
<keyword evidence="6" id="KW-0999">Mitochondrion inner membrane</keyword>
<feature type="transmembrane region" description="Helical" evidence="12">
    <location>
        <begin position="71"/>
        <end position="96"/>
    </location>
</feature>
<feature type="transmembrane region" description="Helical" evidence="12">
    <location>
        <begin position="6"/>
        <end position="25"/>
    </location>
</feature>